<evidence type="ECO:0000256" key="3">
    <source>
        <dbReference type="ARBA" id="ARBA00022989"/>
    </source>
</evidence>
<feature type="transmembrane region" description="Helical" evidence="5">
    <location>
        <begin position="234"/>
        <end position="256"/>
    </location>
</feature>
<dbReference type="CDD" id="cd13956">
    <property type="entry name" value="PT_UbiA"/>
    <property type="match status" value="1"/>
</dbReference>
<dbReference type="Pfam" id="PF01040">
    <property type="entry name" value="UbiA"/>
    <property type="match status" value="1"/>
</dbReference>
<dbReference type="OrthoDB" id="2908954at2"/>
<feature type="transmembrane region" description="Helical" evidence="5">
    <location>
        <begin position="110"/>
        <end position="128"/>
    </location>
</feature>
<evidence type="ECO:0000256" key="5">
    <source>
        <dbReference type="SAM" id="Phobius"/>
    </source>
</evidence>
<reference evidence="6 7" key="1">
    <citation type="submission" date="2015-12" db="EMBL/GenBank/DDBJ databases">
        <title>Genome sequence of Streptomyces sp. G25.</title>
        <authorList>
            <person name="Poehlein A."/>
            <person name="Roettig A."/>
            <person name="Hiessl S."/>
            <person name="Hauschild P."/>
            <person name="Schauer J."/>
            <person name="Madkour M.H."/>
            <person name="Al-Ansari A.M."/>
            <person name="Almakishah N.H."/>
            <person name="Steinbuechel A."/>
            <person name="Daniel R."/>
        </authorList>
    </citation>
    <scope>NUCLEOTIDE SEQUENCE [LARGE SCALE GENOMIC DNA]</scope>
    <source>
        <strain evidence="7">G25(2015)</strain>
    </source>
</reference>
<comment type="subcellular location">
    <subcellularLocation>
        <location evidence="1">Membrane</location>
        <topology evidence="1">Multi-pass membrane protein</topology>
    </subcellularLocation>
</comment>
<keyword evidence="2 5" id="KW-0812">Transmembrane</keyword>
<evidence type="ECO:0000256" key="4">
    <source>
        <dbReference type="ARBA" id="ARBA00023136"/>
    </source>
</evidence>
<proteinExistence type="predicted"/>
<gene>
    <name evidence="6" type="primary">cyoE_1</name>
    <name evidence="6" type="ORF">STSP_53880</name>
</gene>
<dbReference type="Gene3D" id="1.10.357.140">
    <property type="entry name" value="UbiA prenyltransferase"/>
    <property type="match status" value="1"/>
</dbReference>
<dbReference type="RefSeq" id="WP_067283055.1">
    <property type="nucleotide sequence ID" value="NZ_LOHS01000112.1"/>
</dbReference>
<dbReference type="EMBL" id="LOHS01000112">
    <property type="protein sequence ID" value="OAH11254.1"/>
    <property type="molecule type" value="Genomic_DNA"/>
</dbReference>
<sequence length="338" mass="35624">MTGLKRSLSAHVETWRPYTSCYVGLVGLAGAALAADSTSGARLFAAWAIPTLGWLAGLYGGDYFDRELDAIAKPQRPIPSGRLRASTALAAMIGLIAAGAAWTLLLNWHAVALVGLATVVGVSYNAFFKARGLSGNLVRGSLTSFAFLFGVLLGGGHIGPELIAVSAVFCFHDSASNLVGTLRDMDGDKEGGYLTLPVRKGVRTTVRVITGLAAVWTVLAATAPLFLHRPVNVGWVMLLIAAVGAFWTVVVLLLRAGVPSRRYALHMHEVICLERVVLAGALIAWGAGVPPAAATVLPALLITWTAQRILRSRHEFGLHGQAADAGPSVVPMNLREYS</sequence>
<feature type="transmembrane region" description="Helical" evidence="5">
    <location>
        <begin position="206"/>
        <end position="227"/>
    </location>
</feature>
<dbReference type="PATRIC" id="fig|1716141.3.peg.5661"/>
<evidence type="ECO:0000256" key="2">
    <source>
        <dbReference type="ARBA" id="ARBA00022692"/>
    </source>
</evidence>
<evidence type="ECO:0000256" key="1">
    <source>
        <dbReference type="ARBA" id="ARBA00004141"/>
    </source>
</evidence>
<feature type="transmembrane region" description="Helical" evidence="5">
    <location>
        <begin position="85"/>
        <end position="104"/>
    </location>
</feature>
<protein>
    <submittedName>
        <fullName evidence="6">Protoheme IX farnesyltransferase</fullName>
    </submittedName>
</protein>
<evidence type="ECO:0000313" key="7">
    <source>
        <dbReference type="Proteomes" id="UP000077381"/>
    </source>
</evidence>
<dbReference type="AlphaFoldDB" id="A0A177HLX7"/>
<dbReference type="PANTHER" id="PTHR42723">
    <property type="entry name" value="CHLOROPHYLL SYNTHASE"/>
    <property type="match status" value="1"/>
</dbReference>
<keyword evidence="6" id="KW-0808">Transferase</keyword>
<comment type="caution">
    <text evidence="6">The sequence shown here is derived from an EMBL/GenBank/DDBJ whole genome shotgun (WGS) entry which is preliminary data.</text>
</comment>
<feature type="transmembrane region" description="Helical" evidence="5">
    <location>
        <begin position="140"/>
        <end position="159"/>
    </location>
</feature>
<feature type="transmembrane region" description="Helical" evidence="5">
    <location>
        <begin position="44"/>
        <end position="64"/>
    </location>
</feature>
<dbReference type="PANTHER" id="PTHR42723:SF1">
    <property type="entry name" value="CHLOROPHYLL SYNTHASE, CHLOROPLASTIC"/>
    <property type="match status" value="1"/>
</dbReference>
<feature type="transmembrane region" description="Helical" evidence="5">
    <location>
        <begin position="276"/>
        <end position="304"/>
    </location>
</feature>
<accession>A0A177HLX7</accession>
<dbReference type="GO" id="GO:0016020">
    <property type="term" value="C:membrane"/>
    <property type="evidence" value="ECO:0007669"/>
    <property type="project" value="UniProtKB-SubCell"/>
</dbReference>
<dbReference type="InterPro" id="IPR044878">
    <property type="entry name" value="UbiA_sf"/>
</dbReference>
<dbReference type="GO" id="GO:0016765">
    <property type="term" value="F:transferase activity, transferring alkyl or aryl (other than methyl) groups"/>
    <property type="evidence" value="ECO:0007669"/>
    <property type="project" value="InterPro"/>
</dbReference>
<dbReference type="InterPro" id="IPR050475">
    <property type="entry name" value="Prenyltransferase_related"/>
</dbReference>
<dbReference type="InterPro" id="IPR000537">
    <property type="entry name" value="UbiA_prenyltransferase"/>
</dbReference>
<keyword evidence="7" id="KW-1185">Reference proteome</keyword>
<evidence type="ECO:0000313" key="6">
    <source>
        <dbReference type="EMBL" id="OAH11254.1"/>
    </source>
</evidence>
<keyword evidence="4 5" id="KW-0472">Membrane</keyword>
<name>A0A177HLX7_9ACTN</name>
<keyword evidence="3 5" id="KW-1133">Transmembrane helix</keyword>
<dbReference type="Proteomes" id="UP000077381">
    <property type="component" value="Unassembled WGS sequence"/>
</dbReference>
<organism evidence="6 7">
    <name type="scientific">Streptomyces jeddahensis</name>
    <dbReference type="NCBI Taxonomy" id="1716141"/>
    <lineage>
        <taxon>Bacteria</taxon>
        <taxon>Bacillati</taxon>
        <taxon>Actinomycetota</taxon>
        <taxon>Actinomycetes</taxon>
        <taxon>Kitasatosporales</taxon>
        <taxon>Streptomycetaceae</taxon>
        <taxon>Streptomyces</taxon>
    </lineage>
</organism>
<dbReference type="STRING" id="1716141.STSP_53880"/>